<dbReference type="Proteomes" id="UP000028098">
    <property type="component" value="Unassembled WGS sequence"/>
</dbReference>
<evidence type="ECO:0000256" key="6">
    <source>
        <dbReference type="ARBA" id="ARBA00022777"/>
    </source>
</evidence>
<dbReference type="SUPFAM" id="SSF47384">
    <property type="entry name" value="Homodimeric domain of signal transducing histidine kinase"/>
    <property type="match status" value="1"/>
</dbReference>
<dbReference type="GO" id="GO:0006355">
    <property type="term" value="P:regulation of DNA-templated transcription"/>
    <property type="evidence" value="ECO:0007669"/>
    <property type="project" value="InterPro"/>
</dbReference>
<dbReference type="PROSITE" id="PS50885">
    <property type="entry name" value="HAMP"/>
    <property type="match status" value="1"/>
</dbReference>
<reference evidence="15" key="5">
    <citation type="submission" date="2022-02" db="EMBL/GenBank/DDBJ databases">
        <authorList>
            <person name="Christensen J.J.E."/>
            <person name="Jensen C.S."/>
            <person name="Nielsen X.C."/>
            <person name="Dargis R."/>
        </authorList>
    </citation>
    <scope>NUCLEOTIDE SEQUENCE</scope>
    <source>
        <strain evidence="15">K16259064</strain>
    </source>
</reference>
<reference evidence="16" key="6">
    <citation type="submission" date="2023-07" db="EMBL/GenBank/DDBJ databases">
        <title>Whole Genome Sequencing of Colonoscopy isolates.</title>
        <authorList>
            <person name="Surve S.V."/>
            <person name="Valls R.A."/>
            <person name="Barrak K.E."/>
            <person name="Gardner T.B."/>
            <person name="O'Toole G.A."/>
        </authorList>
    </citation>
    <scope>NUCLEOTIDE SEQUENCE</scope>
    <source>
        <strain evidence="16">GP0012</strain>
    </source>
</reference>
<feature type="transmembrane region" description="Helical" evidence="10">
    <location>
        <begin position="14"/>
        <end position="32"/>
    </location>
</feature>
<evidence type="ECO:0000256" key="7">
    <source>
        <dbReference type="ARBA" id="ARBA00023012"/>
    </source>
</evidence>
<dbReference type="Gene3D" id="1.10.287.130">
    <property type="match status" value="1"/>
</dbReference>
<accession>A0A081R5L9</accession>
<dbReference type="PROSITE" id="PS50112">
    <property type="entry name" value="PAS"/>
    <property type="match status" value="1"/>
</dbReference>
<dbReference type="RefSeq" id="WP_000568720.1">
    <property type="nucleotide sequence ID" value="NZ_CP029257.1"/>
</dbReference>
<dbReference type="InterPro" id="IPR058096">
    <property type="entry name" value="WalK_streptococcus"/>
</dbReference>
<evidence type="ECO:0000313" key="26">
    <source>
        <dbReference type="Proteomes" id="UP001207177"/>
    </source>
</evidence>
<dbReference type="Gene3D" id="1.10.8.500">
    <property type="entry name" value="HAMP domain in histidine kinase"/>
    <property type="match status" value="1"/>
</dbReference>
<evidence type="ECO:0000256" key="1">
    <source>
        <dbReference type="ARBA" id="ARBA00000085"/>
    </source>
</evidence>
<dbReference type="FunFam" id="1.10.287.130:FF:000001">
    <property type="entry name" value="Two-component sensor histidine kinase"/>
    <property type="match status" value="1"/>
</dbReference>
<evidence type="ECO:0000313" key="14">
    <source>
        <dbReference type="EMBL" id="KEQ50492.1"/>
    </source>
</evidence>
<reference evidence="22 23" key="3">
    <citation type="submission" date="2018-11" db="EMBL/GenBank/DDBJ databases">
        <title>Species Designations Belie Phenotypic and Genotypic Heterogeneity in Oral Streptococci.</title>
        <authorList>
            <person name="Velsko I."/>
        </authorList>
    </citation>
    <scope>NUCLEOTIDE SEQUENCE [LARGE SCALE GENOMIC DNA]</scope>
    <source>
        <strain evidence="18 24">BCC19</strain>
        <strain evidence="17 23">BCC50</strain>
        <strain evidence="19 22">BCC52</strain>
    </source>
</reference>
<sequence length="449" mass="51592">MIEDIRQTILTSDFIFILILLGFILVVTLLLLENRRDNIRLKEINQKVKDLIAGDYSQVLDLQGSTEITNITNNLNDLSEVIRLTQENLEQESKRLNSILSYMTDGVLATNRRGQITMINDMAKKQLGVQKEDVLNKSILELLKIEDEYELRDLITQIPELTIDSQDVNGEYLSLRVRFALVRRESGFISGLVAVLHDTTEQEKEERERRLFVSNVSHELRTPLTSVKSYLEALDEGALYDPVAPDFIKVSLDETNRMMRMVTDLLHLSRIDNATTQLDVELINFTAFITFILNRFDKMRSQDDEKKYELVRDYPINSVWIEIDTDKMTQVIDNILNNAIKYSPDGGKITVSMKTTDDQMILSIKDQGLGIPKQDLPKIFDRFYRVDRARSRAQGGTGLGLAIAKEIIKQHNGFIWAKSEYGKGSTFTIVLPYDKDAVKEEIWEDEIED</sequence>
<dbReference type="SMART" id="SM00387">
    <property type="entry name" value="HATPase_c"/>
    <property type="match status" value="1"/>
</dbReference>
<evidence type="ECO:0000313" key="22">
    <source>
        <dbReference type="Proteomes" id="UP000267979"/>
    </source>
</evidence>
<dbReference type="CDD" id="cd00075">
    <property type="entry name" value="HATPase"/>
    <property type="match status" value="1"/>
</dbReference>
<dbReference type="InterPro" id="IPR003661">
    <property type="entry name" value="HisK_dim/P_dom"/>
</dbReference>
<dbReference type="EMBL" id="RMVK01000002">
    <property type="protein sequence ID" value="RSK18569.1"/>
    <property type="molecule type" value="Genomic_DNA"/>
</dbReference>
<dbReference type="SUPFAM" id="SSF55874">
    <property type="entry name" value="ATPase domain of HSP90 chaperone/DNA topoisomerase II/histidine kinase"/>
    <property type="match status" value="1"/>
</dbReference>
<evidence type="ECO:0000313" key="18">
    <source>
        <dbReference type="EMBL" id="RSI74291.1"/>
    </source>
</evidence>
<dbReference type="Pfam" id="PF22610">
    <property type="entry name" value="CovS-like_HAMP"/>
    <property type="match status" value="1"/>
</dbReference>
<dbReference type="InterPro" id="IPR036097">
    <property type="entry name" value="HisK_dim/P_sf"/>
</dbReference>
<dbReference type="InterPro" id="IPR036890">
    <property type="entry name" value="HATPase_C_sf"/>
</dbReference>
<evidence type="ECO:0000313" key="17">
    <source>
        <dbReference type="EMBL" id="RSI71562.1"/>
    </source>
</evidence>
<dbReference type="GO" id="GO:0000155">
    <property type="term" value="F:phosphorelay sensor kinase activity"/>
    <property type="evidence" value="ECO:0007669"/>
    <property type="project" value="InterPro"/>
</dbReference>
<evidence type="ECO:0000313" key="19">
    <source>
        <dbReference type="EMBL" id="RSK18569.1"/>
    </source>
</evidence>
<evidence type="ECO:0000313" key="23">
    <source>
        <dbReference type="Proteomes" id="UP000272687"/>
    </source>
</evidence>
<dbReference type="Proteomes" id="UP000272687">
    <property type="component" value="Unassembled WGS sequence"/>
</dbReference>
<evidence type="ECO:0000313" key="15">
    <source>
        <dbReference type="EMBL" id="MCY7059806.1"/>
    </source>
</evidence>
<evidence type="ECO:0000313" key="25">
    <source>
        <dbReference type="Proteomes" id="UP000289921"/>
    </source>
</evidence>
<dbReference type="Gene3D" id="3.30.565.10">
    <property type="entry name" value="Histidine kinase-like ATPase, C-terminal domain"/>
    <property type="match status" value="1"/>
</dbReference>
<dbReference type="GO" id="GO:0004721">
    <property type="term" value="F:phosphoprotein phosphatase activity"/>
    <property type="evidence" value="ECO:0007669"/>
    <property type="project" value="TreeGrafter"/>
</dbReference>
<evidence type="ECO:0000259" key="12">
    <source>
        <dbReference type="PROSITE" id="PS50112"/>
    </source>
</evidence>
<comment type="catalytic activity">
    <reaction evidence="1">
        <text>ATP + protein L-histidine = ADP + protein N-phospho-L-histidine.</text>
        <dbReference type="EC" id="2.7.13.3"/>
    </reaction>
</comment>
<feature type="domain" description="HAMP" evidence="13">
    <location>
        <begin position="35"/>
        <end position="87"/>
    </location>
</feature>
<dbReference type="SMART" id="SM00091">
    <property type="entry name" value="PAS"/>
    <property type="match status" value="1"/>
</dbReference>
<dbReference type="CDD" id="cd00082">
    <property type="entry name" value="HisKA"/>
    <property type="match status" value="1"/>
</dbReference>
<dbReference type="Proteomes" id="UP000267979">
    <property type="component" value="Unassembled WGS sequence"/>
</dbReference>
<dbReference type="Proteomes" id="UP000289921">
    <property type="component" value="Unassembled WGS sequence"/>
</dbReference>
<evidence type="ECO:0000256" key="3">
    <source>
        <dbReference type="ARBA" id="ARBA00012438"/>
    </source>
</evidence>
<dbReference type="InterPro" id="IPR035965">
    <property type="entry name" value="PAS-like_dom_sf"/>
</dbReference>
<dbReference type="Pfam" id="PF00512">
    <property type="entry name" value="HisKA"/>
    <property type="match status" value="1"/>
</dbReference>
<evidence type="ECO:0000259" key="11">
    <source>
        <dbReference type="PROSITE" id="PS50109"/>
    </source>
</evidence>
<dbReference type="AlphaFoldDB" id="A0A081R5L9"/>
<dbReference type="PANTHER" id="PTHR45453">
    <property type="entry name" value="PHOSPHATE REGULON SENSOR PROTEIN PHOR"/>
    <property type="match status" value="1"/>
</dbReference>
<evidence type="ECO:0000313" key="16">
    <source>
        <dbReference type="EMBL" id="MDO6347233.1"/>
    </source>
</evidence>
<evidence type="ECO:0000256" key="10">
    <source>
        <dbReference type="SAM" id="Phobius"/>
    </source>
</evidence>
<keyword evidence="10" id="KW-0812">Transmembrane</keyword>
<dbReference type="PRINTS" id="PR00344">
    <property type="entry name" value="BCTRLSENSOR"/>
</dbReference>
<feature type="domain" description="PAS" evidence="12">
    <location>
        <begin position="92"/>
        <end position="162"/>
    </location>
</feature>
<protein>
    <recommendedName>
        <fullName evidence="3">histidine kinase</fullName>
        <ecNumber evidence="3">2.7.13.3</ecNumber>
    </recommendedName>
</protein>
<dbReference type="EMBL" id="JAUONQ010000001">
    <property type="protein sequence ID" value="MDO6347233.1"/>
    <property type="molecule type" value="Genomic_DNA"/>
</dbReference>
<dbReference type="EMBL" id="QEWK01000001">
    <property type="protein sequence ID" value="RXX23003.1"/>
    <property type="molecule type" value="Genomic_DNA"/>
</dbReference>
<dbReference type="SUPFAM" id="SSF55785">
    <property type="entry name" value="PYP-like sensor domain (PAS domain)"/>
    <property type="match status" value="1"/>
</dbReference>
<dbReference type="Pfam" id="PF00989">
    <property type="entry name" value="PAS"/>
    <property type="match status" value="1"/>
</dbReference>
<keyword evidence="9" id="KW-0175">Coiled coil</keyword>
<dbReference type="PATRIC" id="fig|1303.44.peg.505"/>
<dbReference type="EMBL" id="RJNM01000003">
    <property type="protein sequence ID" value="RSI71562.1"/>
    <property type="molecule type" value="Genomic_DNA"/>
</dbReference>
<dbReference type="GO" id="GO:0016036">
    <property type="term" value="P:cellular response to phosphate starvation"/>
    <property type="evidence" value="ECO:0007669"/>
    <property type="project" value="TreeGrafter"/>
</dbReference>
<dbReference type="InterPro" id="IPR000014">
    <property type="entry name" value="PAS"/>
</dbReference>
<evidence type="ECO:0000256" key="4">
    <source>
        <dbReference type="ARBA" id="ARBA00022553"/>
    </source>
</evidence>
<dbReference type="PANTHER" id="PTHR45453:SF1">
    <property type="entry name" value="PHOSPHATE REGULON SENSOR PROTEIN PHOR"/>
    <property type="match status" value="1"/>
</dbReference>
<dbReference type="STRING" id="1303.SORDD17_00541"/>
<dbReference type="NCBIfam" id="NF033093">
    <property type="entry name" value="HK_VicK"/>
    <property type="match status" value="1"/>
</dbReference>
<evidence type="ECO:0000256" key="5">
    <source>
        <dbReference type="ARBA" id="ARBA00022679"/>
    </source>
</evidence>
<evidence type="ECO:0000256" key="2">
    <source>
        <dbReference type="ARBA" id="ARBA00004370"/>
    </source>
</evidence>
<dbReference type="Pfam" id="PF02518">
    <property type="entry name" value="HATPase_c"/>
    <property type="match status" value="1"/>
</dbReference>
<evidence type="ECO:0000256" key="8">
    <source>
        <dbReference type="ARBA" id="ARBA00023136"/>
    </source>
</evidence>
<keyword evidence="4" id="KW-0597">Phosphoprotein</keyword>
<feature type="coiled-coil region" evidence="9">
    <location>
        <begin position="68"/>
        <end position="95"/>
    </location>
</feature>
<comment type="subcellular location">
    <subcellularLocation>
        <location evidence="2">Membrane</location>
    </subcellularLocation>
</comment>
<proteinExistence type="predicted"/>
<dbReference type="FunFam" id="3.30.565.10:FF:000006">
    <property type="entry name" value="Sensor histidine kinase WalK"/>
    <property type="match status" value="1"/>
</dbReference>
<dbReference type="InterPro" id="IPR005467">
    <property type="entry name" value="His_kinase_dom"/>
</dbReference>
<reference evidence="15 26" key="4">
    <citation type="journal article" date="2022" name="Med Res Arch">
        <title>Genomic identification of streptococcal strains and relation to clinical characteristics. A substudy to The Partial Oral Treatment of Endocarditis (POET) Trial.</title>
        <authorList>
            <person name="Christensen J."/>
            <person name="Jensen C."/>
            <person name="Dargis R."/>
            <person name="Nielsen X."/>
            <person name="Pries- Heje M."/>
            <person name="Wiingaard C."/>
            <person name="Ihlemann N."/>
            <person name="Gill S."/>
            <person name="Bruun N."/>
            <person name="Elming H."/>
            <person name="Povlsen J."/>
            <person name="Madsen T."/>
            <person name="Jensen K."/>
            <person name="Fuursted K."/>
            <person name="Ostergaard L."/>
            <person name="Christiansen U."/>
            <person name="Rosenvinge F."/>
            <person name="Helweg-Larsen J."/>
            <person name="Fosbol E."/>
            <person name="Kober L."/>
            <person name="Torp-Pedersen C."/>
            <person name="Tonder N."/>
            <person name="Moser C."/>
            <person name="Iversen K."/>
            <person name="Bundgaard H."/>
        </authorList>
    </citation>
    <scope>NUCLEOTIDE SEQUENCE [LARGE SCALE GENOMIC DNA]</scope>
    <source>
        <strain evidence="15 26">K16259064</strain>
    </source>
</reference>
<keyword evidence="8 10" id="KW-0472">Membrane</keyword>
<comment type="caution">
    <text evidence="14">The sequence shown here is derived from an EMBL/GenBank/DDBJ whole genome shotgun (WGS) entry which is preliminary data.</text>
</comment>
<dbReference type="CDD" id="cd00130">
    <property type="entry name" value="PAS"/>
    <property type="match status" value="1"/>
</dbReference>
<evidence type="ECO:0000256" key="9">
    <source>
        <dbReference type="SAM" id="Coils"/>
    </source>
</evidence>
<keyword evidence="7" id="KW-0902">Two-component regulatory system</keyword>
<name>A0A081R5L9_STROR</name>
<dbReference type="InterPro" id="IPR054693">
    <property type="entry name" value="WalK-like_HAMP"/>
</dbReference>
<keyword evidence="6 15" id="KW-0418">Kinase</keyword>
<gene>
    <name evidence="17" type="primary">walK</name>
    <name evidence="15" type="synonym">vicK</name>
    <name evidence="18" type="synonym">walK_2</name>
    <name evidence="19" type="ORF">D8844_03220</name>
    <name evidence="18" type="ORF">D8858_08475</name>
    <name evidence="17" type="ORF">D8860_02440</name>
    <name evidence="20" type="ORF">DF217_03290</name>
    <name evidence="15" type="ORF">MK395_03200</name>
    <name evidence="16" type="ORF">Q4441_01355</name>
    <name evidence="14" type="ORF">SK143_0546</name>
</gene>
<dbReference type="Proteomes" id="UP001170022">
    <property type="component" value="Unassembled WGS sequence"/>
</dbReference>
<evidence type="ECO:0000313" key="21">
    <source>
        <dbReference type="Proteomes" id="UP000028098"/>
    </source>
</evidence>
<dbReference type="EMBL" id="JAKUVW010000004">
    <property type="protein sequence ID" value="MCY7059806.1"/>
    <property type="molecule type" value="Genomic_DNA"/>
</dbReference>
<reference evidence="14 21" key="1">
    <citation type="submission" date="2014-05" db="EMBL/GenBank/DDBJ databases">
        <authorList>
            <person name="Daugherty S.C."/>
            <person name="Tallon L.J."/>
            <person name="Sadzewicz L."/>
            <person name="Kilian M."/>
            <person name="Tettelin H."/>
        </authorList>
    </citation>
    <scope>NUCLEOTIDE SEQUENCE [LARGE SCALE GENOMIC DNA]</scope>
    <source>
        <strain evidence="14 21">SK143</strain>
    </source>
</reference>
<dbReference type="InterPro" id="IPR004358">
    <property type="entry name" value="Sig_transdc_His_kin-like_C"/>
</dbReference>
<dbReference type="EMBL" id="JPGB01000004">
    <property type="protein sequence ID" value="KEQ50492.1"/>
    <property type="molecule type" value="Genomic_DNA"/>
</dbReference>
<evidence type="ECO:0000313" key="24">
    <source>
        <dbReference type="Proteomes" id="UP000281197"/>
    </source>
</evidence>
<reference evidence="20 25" key="2">
    <citation type="submission" date="2018-05" db="EMBL/GenBank/DDBJ databases">
        <title>Streptococcus from otitis media.</title>
        <authorList>
            <person name="Wayes A.M."/>
            <person name="Jakubovics N.S."/>
        </authorList>
    </citation>
    <scope>NUCLEOTIDE SEQUENCE [LARGE SCALE GENOMIC DNA]</scope>
    <source>
        <strain evidence="20 25">NU39</strain>
    </source>
</reference>
<dbReference type="SMART" id="SM00388">
    <property type="entry name" value="HisKA"/>
    <property type="match status" value="1"/>
</dbReference>
<feature type="domain" description="Histidine kinase" evidence="11">
    <location>
        <begin position="215"/>
        <end position="435"/>
    </location>
</feature>
<keyword evidence="10" id="KW-1133">Transmembrane helix</keyword>
<dbReference type="EC" id="2.7.13.3" evidence="3"/>
<dbReference type="InterPro" id="IPR003660">
    <property type="entry name" value="HAMP_dom"/>
</dbReference>
<organism evidence="14 21">
    <name type="scientific">Streptococcus oralis</name>
    <dbReference type="NCBI Taxonomy" id="1303"/>
    <lineage>
        <taxon>Bacteria</taxon>
        <taxon>Bacillati</taxon>
        <taxon>Bacillota</taxon>
        <taxon>Bacilli</taxon>
        <taxon>Lactobacillales</taxon>
        <taxon>Streptococcaceae</taxon>
        <taxon>Streptococcus</taxon>
    </lineage>
</organism>
<dbReference type="GO" id="GO:0005886">
    <property type="term" value="C:plasma membrane"/>
    <property type="evidence" value="ECO:0007669"/>
    <property type="project" value="TreeGrafter"/>
</dbReference>
<dbReference type="PROSITE" id="PS50109">
    <property type="entry name" value="HIS_KIN"/>
    <property type="match status" value="1"/>
</dbReference>
<dbReference type="Proteomes" id="UP001207177">
    <property type="component" value="Unassembled WGS sequence"/>
</dbReference>
<dbReference type="Proteomes" id="UP000281197">
    <property type="component" value="Unassembled WGS sequence"/>
</dbReference>
<dbReference type="NCBIfam" id="TIGR00229">
    <property type="entry name" value="sensory_box"/>
    <property type="match status" value="1"/>
</dbReference>
<dbReference type="Gene3D" id="3.30.450.20">
    <property type="entry name" value="PAS domain"/>
    <property type="match status" value="1"/>
</dbReference>
<dbReference type="InterPro" id="IPR013767">
    <property type="entry name" value="PAS_fold"/>
</dbReference>
<dbReference type="InterPro" id="IPR050351">
    <property type="entry name" value="BphY/WalK/GraS-like"/>
</dbReference>
<dbReference type="EMBL" id="RJNO01000024">
    <property type="protein sequence ID" value="RSI74291.1"/>
    <property type="molecule type" value="Genomic_DNA"/>
</dbReference>
<evidence type="ECO:0000259" key="13">
    <source>
        <dbReference type="PROSITE" id="PS50885"/>
    </source>
</evidence>
<keyword evidence="5 15" id="KW-0808">Transferase</keyword>
<evidence type="ECO:0000313" key="20">
    <source>
        <dbReference type="EMBL" id="RXX23003.1"/>
    </source>
</evidence>
<dbReference type="InterPro" id="IPR003594">
    <property type="entry name" value="HATPase_dom"/>
</dbReference>